<dbReference type="PaxDb" id="29760-VIT_03s0097g00450.t01"/>
<dbReference type="EMBL" id="FN596261">
    <property type="protein sequence ID" value="CCB58916.1"/>
    <property type="molecule type" value="Genomic_DNA"/>
</dbReference>
<evidence type="ECO:0000313" key="2">
    <source>
        <dbReference type="Proteomes" id="UP000009183"/>
    </source>
</evidence>
<dbReference type="Proteomes" id="UP000009183">
    <property type="component" value="Chromosome 3"/>
</dbReference>
<dbReference type="STRING" id="29760.F6HW52"/>
<reference evidence="2" key="1">
    <citation type="journal article" date="2007" name="Nature">
        <title>The grapevine genome sequence suggests ancestral hexaploidization in major angiosperm phyla.</title>
        <authorList>
            <consortium name="The French-Italian Public Consortium for Grapevine Genome Characterization."/>
            <person name="Jaillon O."/>
            <person name="Aury J.-M."/>
            <person name="Noel B."/>
            <person name="Policriti A."/>
            <person name="Clepet C."/>
            <person name="Casagrande A."/>
            <person name="Choisne N."/>
            <person name="Aubourg S."/>
            <person name="Vitulo N."/>
            <person name="Jubin C."/>
            <person name="Vezzi A."/>
            <person name="Legeai F."/>
            <person name="Hugueney P."/>
            <person name="Dasilva C."/>
            <person name="Horner D."/>
            <person name="Mica E."/>
            <person name="Jublot D."/>
            <person name="Poulain J."/>
            <person name="Bruyere C."/>
            <person name="Billault A."/>
            <person name="Segurens B."/>
            <person name="Gouyvenoux M."/>
            <person name="Ugarte E."/>
            <person name="Cattonaro F."/>
            <person name="Anthouard V."/>
            <person name="Vico V."/>
            <person name="Del Fabbro C."/>
            <person name="Alaux M."/>
            <person name="Di Gaspero G."/>
            <person name="Dumas V."/>
            <person name="Felice N."/>
            <person name="Paillard S."/>
            <person name="Juman I."/>
            <person name="Moroldo M."/>
            <person name="Scalabrin S."/>
            <person name="Canaguier A."/>
            <person name="Le Clainche I."/>
            <person name="Malacrida G."/>
            <person name="Durand E."/>
            <person name="Pesole G."/>
            <person name="Laucou V."/>
            <person name="Chatelet P."/>
            <person name="Merdinoglu D."/>
            <person name="Delledonne M."/>
            <person name="Pezzotti M."/>
            <person name="Lecharny A."/>
            <person name="Scarpelli C."/>
            <person name="Artiguenave F."/>
            <person name="Pe M.E."/>
            <person name="Valle G."/>
            <person name="Morgante M."/>
            <person name="Caboche M."/>
            <person name="Adam-Blondon A.-F."/>
            <person name="Weissenbach J."/>
            <person name="Quetier F."/>
            <person name="Wincker P."/>
        </authorList>
    </citation>
    <scope>NUCLEOTIDE SEQUENCE [LARGE SCALE GENOMIC DNA]</scope>
    <source>
        <strain evidence="2">cv. Pinot noir / PN40024</strain>
    </source>
</reference>
<dbReference type="HOGENOM" id="CLU_3425445_0_0_1"/>
<protein>
    <submittedName>
        <fullName evidence="1">Uncharacterized protein</fullName>
    </submittedName>
</protein>
<sequence length="22" mass="2672">MVLYYALSTFRDGRTPKWKLLL</sequence>
<keyword evidence="2" id="KW-1185">Reference proteome</keyword>
<gene>
    <name evidence="1" type="ordered locus">VIT_03s0097g00450</name>
</gene>
<organism evidence="1 2">
    <name type="scientific">Vitis vinifera</name>
    <name type="common">Grape</name>
    <dbReference type="NCBI Taxonomy" id="29760"/>
    <lineage>
        <taxon>Eukaryota</taxon>
        <taxon>Viridiplantae</taxon>
        <taxon>Streptophyta</taxon>
        <taxon>Embryophyta</taxon>
        <taxon>Tracheophyta</taxon>
        <taxon>Spermatophyta</taxon>
        <taxon>Magnoliopsida</taxon>
        <taxon>eudicotyledons</taxon>
        <taxon>Gunneridae</taxon>
        <taxon>Pentapetalae</taxon>
        <taxon>rosids</taxon>
        <taxon>Vitales</taxon>
        <taxon>Vitaceae</taxon>
        <taxon>Viteae</taxon>
        <taxon>Vitis</taxon>
    </lineage>
</organism>
<dbReference type="AlphaFoldDB" id="F6HW52"/>
<evidence type="ECO:0000313" key="1">
    <source>
        <dbReference type="EMBL" id="CCB58916.1"/>
    </source>
</evidence>
<name>F6HW52_VITVI</name>
<accession>F6HW52</accession>
<proteinExistence type="predicted"/>
<dbReference type="InParanoid" id="F6HW52"/>